<accession>A0ABU8Q627</accession>
<comment type="caution">
    <text evidence="1">The sequence shown here is derived from an EMBL/GenBank/DDBJ whole genome shotgun (WGS) entry which is preliminary data.</text>
</comment>
<name>A0ABU8Q627_9SPHN</name>
<proteinExistence type="predicted"/>
<organism evidence="1 2">
    <name type="scientific">Sphingomonas molluscorum</name>
    <dbReference type="NCBI Taxonomy" id="418184"/>
    <lineage>
        <taxon>Bacteria</taxon>
        <taxon>Pseudomonadati</taxon>
        <taxon>Pseudomonadota</taxon>
        <taxon>Alphaproteobacteria</taxon>
        <taxon>Sphingomonadales</taxon>
        <taxon>Sphingomonadaceae</taxon>
        <taxon>Sphingomonas</taxon>
    </lineage>
</organism>
<sequence>MDRFAPPPALHHRLIGPLHVEAMLLADEARAYFDLAGKRDRGRLDPIARVAFSCESLKLTTRLMHVTSWLLTQRARETGEVEARPVLTSSRAIGIAPETAEDVLALLPEPARVLIEASIDLYRRVERLDAAQGADAASPARVMLDRLSASF</sequence>
<evidence type="ECO:0000313" key="1">
    <source>
        <dbReference type="EMBL" id="MEJ5094592.1"/>
    </source>
</evidence>
<dbReference type="Pfam" id="PF07323">
    <property type="entry name" value="DUF1465"/>
    <property type="match status" value="1"/>
</dbReference>
<dbReference type="RefSeq" id="WP_132882806.1">
    <property type="nucleotide sequence ID" value="NZ_JBBGZA010000001.1"/>
</dbReference>
<dbReference type="EMBL" id="JBBGZA010000001">
    <property type="protein sequence ID" value="MEJ5094592.1"/>
    <property type="molecule type" value="Genomic_DNA"/>
</dbReference>
<dbReference type="InterPro" id="IPR038301">
    <property type="entry name" value="AraC-like_sf"/>
</dbReference>
<dbReference type="InterPro" id="IPR010848">
    <property type="entry name" value="DUF1465"/>
</dbReference>
<dbReference type="Proteomes" id="UP001380365">
    <property type="component" value="Unassembled WGS sequence"/>
</dbReference>
<dbReference type="Gene3D" id="1.10.8.930">
    <property type="entry name" value="Protein of unknown function DUF1465"/>
    <property type="match status" value="1"/>
</dbReference>
<keyword evidence="2" id="KW-1185">Reference proteome</keyword>
<reference evidence="1 2" key="1">
    <citation type="submission" date="2023-12" db="EMBL/GenBank/DDBJ databases">
        <title>Gut-associated functions are favored during microbiome assembly across C. elegans life.</title>
        <authorList>
            <person name="Zimmermann J."/>
        </authorList>
    </citation>
    <scope>NUCLEOTIDE SEQUENCE [LARGE SCALE GENOMIC DNA]</scope>
    <source>
        <strain evidence="1 2">JUb134</strain>
    </source>
</reference>
<gene>
    <name evidence="1" type="ORF">WH159_08550</name>
</gene>
<evidence type="ECO:0000313" key="2">
    <source>
        <dbReference type="Proteomes" id="UP001380365"/>
    </source>
</evidence>
<protein>
    <submittedName>
        <fullName evidence="1">DUF1465 family protein</fullName>
    </submittedName>
</protein>